<organism evidence="2 3">
    <name type="scientific">Arthrobacter mangrovi</name>
    <dbReference type="NCBI Taxonomy" id="2966350"/>
    <lineage>
        <taxon>Bacteria</taxon>
        <taxon>Bacillati</taxon>
        <taxon>Actinomycetota</taxon>
        <taxon>Actinomycetes</taxon>
        <taxon>Micrococcales</taxon>
        <taxon>Micrococcaceae</taxon>
        <taxon>Arthrobacter</taxon>
    </lineage>
</organism>
<protein>
    <recommendedName>
        <fullName evidence="1">Cyclodeaminase/cyclohydrolase domain-containing protein</fullName>
    </recommendedName>
</protein>
<dbReference type="InterPro" id="IPR007044">
    <property type="entry name" value="Cyclodeamin/CycHdrlase"/>
</dbReference>
<gene>
    <name evidence="2" type="ORF">AHIS1636_39260</name>
</gene>
<evidence type="ECO:0000313" key="2">
    <source>
        <dbReference type="EMBL" id="GLB69481.1"/>
    </source>
</evidence>
<dbReference type="InterPro" id="IPR036178">
    <property type="entry name" value="Formintransfe-cycloase-like_sf"/>
</dbReference>
<evidence type="ECO:0000313" key="3">
    <source>
        <dbReference type="Proteomes" id="UP001209654"/>
    </source>
</evidence>
<proteinExistence type="predicted"/>
<dbReference type="Pfam" id="PF04961">
    <property type="entry name" value="FTCD_C"/>
    <property type="match status" value="1"/>
</dbReference>
<reference evidence="2 3" key="1">
    <citation type="journal article" date="2023" name="Int. J. Syst. Evol. Microbiol.">
        <title>Arthrobacter mangrovi sp. nov., an actinobacterium isolated from the rhizosphere of a mangrove.</title>
        <authorList>
            <person name="Hamada M."/>
            <person name="Saitou S."/>
            <person name="Enomoto N."/>
            <person name="Nanri K."/>
            <person name="Hidaka K."/>
            <person name="Miura T."/>
            <person name="Tamura T."/>
        </authorList>
    </citation>
    <scope>NUCLEOTIDE SEQUENCE [LARGE SCALE GENOMIC DNA]</scope>
    <source>
        <strain evidence="2 3">NBRC 112813</strain>
    </source>
</reference>
<dbReference type="EMBL" id="BRVS01000037">
    <property type="protein sequence ID" value="GLB69481.1"/>
    <property type="molecule type" value="Genomic_DNA"/>
</dbReference>
<dbReference type="Proteomes" id="UP001209654">
    <property type="component" value="Unassembled WGS sequence"/>
</dbReference>
<dbReference type="RefSeq" id="WP_264797577.1">
    <property type="nucleotide sequence ID" value="NZ_BRVS01000037.1"/>
</dbReference>
<feature type="domain" description="Cyclodeaminase/cyclohydrolase" evidence="1">
    <location>
        <begin position="7"/>
        <end position="182"/>
    </location>
</feature>
<comment type="caution">
    <text evidence="2">The sequence shown here is derived from an EMBL/GenBank/DDBJ whole genome shotgun (WGS) entry which is preliminary data.</text>
</comment>
<evidence type="ECO:0000259" key="1">
    <source>
        <dbReference type="Pfam" id="PF04961"/>
    </source>
</evidence>
<name>A0ABQ5MZS5_9MICC</name>
<sequence>MIRAERIENYVDRLASGEPTPGGGATAAVQLAQAAGLLSMAANFSTGDGGSGRQAERLGAAARKLIPQALALADDDERAFGQAAEAYKLPADTEADASRRSREVQHGLRQAATPPLGLVELGGTLLGLARELEPEANPNVLSDIAAAAASIRSAAGTAAATLETNAANLADETAVRRLQDAVVQADELAAGCDALSARLRARIRANNG</sequence>
<dbReference type="SUPFAM" id="SSF101262">
    <property type="entry name" value="Methenyltetrahydrofolate cyclohydrolase-like"/>
    <property type="match status" value="1"/>
</dbReference>
<accession>A0ABQ5MZS5</accession>
<keyword evidence="3" id="KW-1185">Reference proteome</keyword>
<dbReference type="Gene3D" id="1.20.120.680">
    <property type="entry name" value="Formiminotetrahydrofolate cyclodeaminase monomer, up-and-down helical bundle"/>
    <property type="match status" value="1"/>
</dbReference>